<dbReference type="Proteomes" id="UP000054995">
    <property type="component" value="Unassembled WGS sequence"/>
</dbReference>
<accession>A0A0V1F649</accession>
<sequence>MTLEQKSKFASGIERASKQASRHIWAQRKASMTKHRDHFASRQNIKLKARRIDGCFLRQQERVSPCQVDRGRCRIFFVHSCANGQEGMHYCQLSQVSGWKGKWLLDDNFFLHEKVLFNNPQPVTSSAEQCQRSTQQQCVHLQSMEKALLALSLYEIVQAH</sequence>
<dbReference type="EMBL" id="JYDT01000211">
    <property type="protein sequence ID" value="KRY81674.1"/>
    <property type="molecule type" value="Genomic_DNA"/>
</dbReference>
<gene>
    <name evidence="1" type="ORF">T4D_14976</name>
</gene>
<keyword evidence="2" id="KW-1185">Reference proteome</keyword>
<organism evidence="1 2">
    <name type="scientific">Trichinella pseudospiralis</name>
    <name type="common">Parasitic roundworm</name>
    <dbReference type="NCBI Taxonomy" id="6337"/>
    <lineage>
        <taxon>Eukaryota</taxon>
        <taxon>Metazoa</taxon>
        <taxon>Ecdysozoa</taxon>
        <taxon>Nematoda</taxon>
        <taxon>Enoplea</taxon>
        <taxon>Dorylaimia</taxon>
        <taxon>Trichinellida</taxon>
        <taxon>Trichinellidae</taxon>
        <taxon>Trichinella</taxon>
    </lineage>
</organism>
<evidence type="ECO:0000313" key="2">
    <source>
        <dbReference type="Proteomes" id="UP000054995"/>
    </source>
</evidence>
<dbReference type="AlphaFoldDB" id="A0A0V1F649"/>
<reference evidence="1 2" key="1">
    <citation type="submission" date="2015-01" db="EMBL/GenBank/DDBJ databases">
        <title>Evolution of Trichinella species and genotypes.</title>
        <authorList>
            <person name="Korhonen P.K."/>
            <person name="Edoardo P."/>
            <person name="Giuseppe L.R."/>
            <person name="Gasser R.B."/>
        </authorList>
    </citation>
    <scope>NUCLEOTIDE SEQUENCE [LARGE SCALE GENOMIC DNA]</scope>
    <source>
        <strain evidence="1">ISS470</strain>
    </source>
</reference>
<comment type="caution">
    <text evidence="1">The sequence shown here is derived from an EMBL/GenBank/DDBJ whole genome shotgun (WGS) entry which is preliminary data.</text>
</comment>
<protein>
    <submittedName>
        <fullName evidence="1">Uncharacterized protein</fullName>
    </submittedName>
</protein>
<proteinExistence type="predicted"/>
<name>A0A0V1F649_TRIPS</name>
<evidence type="ECO:0000313" key="1">
    <source>
        <dbReference type="EMBL" id="KRY81674.1"/>
    </source>
</evidence>